<evidence type="ECO:0008006" key="4">
    <source>
        <dbReference type="Google" id="ProtNLM"/>
    </source>
</evidence>
<keyword evidence="3" id="KW-1185">Reference proteome</keyword>
<dbReference type="RefSeq" id="WP_013927440.1">
    <property type="nucleotide sequence ID" value="NC_015703.1"/>
</dbReference>
<dbReference type="Gene3D" id="2.40.160.20">
    <property type="match status" value="1"/>
</dbReference>
<accession>A0A7U3ZJ54</accession>
<dbReference type="SUPFAM" id="SSF103515">
    <property type="entry name" value="Autotransporter"/>
    <property type="match status" value="1"/>
</dbReference>
<evidence type="ECO:0000256" key="1">
    <source>
        <dbReference type="SAM" id="MobiDB-lite"/>
    </source>
</evidence>
<reference evidence="3" key="1">
    <citation type="submission" date="2011-06" db="EMBL/GenBank/DDBJ databases">
        <title>The complete genome of chromosome of Runella slithyformis DSM 19594.</title>
        <authorList>
            <consortium name="US DOE Joint Genome Institute (JGI-PGF)"/>
            <person name="Lucas S."/>
            <person name="Han J."/>
            <person name="Lapidus A."/>
            <person name="Bruce D."/>
            <person name="Goodwin L."/>
            <person name="Pitluck S."/>
            <person name="Peters L."/>
            <person name="Kyrpides N."/>
            <person name="Mavromatis K."/>
            <person name="Ivanova N."/>
            <person name="Ovchinnikova G."/>
            <person name="Zhang X."/>
            <person name="Misra M."/>
            <person name="Detter J.C."/>
            <person name="Tapia R."/>
            <person name="Han C."/>
            <person name="Land M."/>
            <person name="Hauser L."/>
            <person name="Markowitz V."/>
            <person name="Cheng J.-F."/>
            <person name="Hugenholtz P."/>
            <person name="Woyke T."/>
            <person name="Wu D."/>
            <person name="Tindall B."/>
            <person name="Faehrich R."/>
            <person name="Brambilla E."/>
            <person name="Klenk H.-P."/>
            <person name="Eisen J.A."/>
        </authorList>
    </citation>
    <scope>NUCLEOTIDE SEQUENCE [LARGE SCALE GENOMIC DNA]</scope>
    <source>
        <strain evidence="3">ATCC 29530 / DSM 19594 / LMG 11500 / NCIMB 11436 / LSU 4</strain>
    </source>
</reference>
<sequence length="285" mass="32199">MTHVCRRVIITLLAVIYCIDLSAQSRRSRPVYRHVPAFGVVKVSVGGGISYYMGDMRAKTDLKFIQPHLALGVSYRLAERFALRGEFDLYRISGKQAGGPIWYNNLSFRSDNPAGYIGLQIDAFRYNDDRLLKPYLLGGLGVTRINPKANYQGTWYSLPPLMTEGAAYKRNVRIAVLGFGVSWKYNDNWSFGIELSDNFANSDYLDDVSTSYPNPSGMSELALALSDRRPELTNLPAGYPPRNDPGNQRGNPKVKDSYGFLSFRAEYLIGTQARRAERRKLKCYY</sequence>
<reference evidence="2 3" key="2">
    <citation type="journal article" date="2012" name="Stand. Genomic Sci.">
        <title>Complete genome sequence of the aquatic bacterium Runella slithyformis type strain (LSU 4(T)).</title>
        <authorList>
            <person name="Copeland A."/>
            <person name="Zhang X."/>
            <person name="Misra M."/>
            <person name="Lapidus A."/>
            <person name="Nolan M."/>
            <person name="Lucas S."/>
            <person name="Deshpande S."/>
            <person name="Cheng J.F."/>
            <person name="Tapia R."/>
            <person name="Goodwin L.A."/>
            <person name="Pitluck S."/>
            <person name="Liolios K."/>
            <person name="Pagani I."/>
            <person name="Ivanova N."/>
            <person name="Mikhailova N."/>
            <person name="Pati A."/>
            <person name="Chen A."/>
            <person name="Palaniappan K."/>
            <person name="Land M."/>
            <person name="Hauser L."/>
            <person name="Pan C."/>
            <person name="Jeffries C.D."/>
            <person name="Detter J.C."/>
            <person name="Brambilla E.M."/>
            <person name="Rohde M."/>
            <person name="Djao O.D."/>
            <person name="Goker M."/>
            <person name="Sikorski J."/>
            <person name="Tindall B.J."/>
            <person name="Woyke T."/>
            <person name="Bristow J."/>
            <person name="Eisen J.A."/>
            <person name="Markowitz V."/>
            <person name="Hugenholtz P."/>
            <person name="Kyrpides N.C."/>
            <person name="Klenk H.P."/>
            <person name="Mavromatis K."/>
        </authorList>
    </citation>
    <scope>NUCLEOTIDE SEQUENCE [LARGE SCALE GENOMIC DNA]</scope>
    <source>
        <strain evidence="3">ATCC 29530 / DSM 19594 / LMG 11500 / NCIMB 11436 / LSU 4</strain>
    </source>
</reference>
<evidence type="ECO:0000313" key="2">
    <source>
        <dbReference type="EMBL" id="AEI48127.1"/>
    </source>
</evidence>
<dbReference type="Proteomes" id="UP000000493">
    <property type="component" value="Chromosome"/>
</dbReference>
<dbReference type="EMBL" id="CP002859">
    <property type="protein sequence ID" value="AEI48127.1"/>
    <property type="molecule type" value="Genomic_DNA"/>
</dbReference>
<evidence type="ECO:0000313" key="3">
    <source>
        <dbReference type="Proteomes" id="UP000000493"/>
    </source>
</evidence>
<protein>
    <recommendedName>
        <fullName evidence="4">Outer membrane protein beta-barrel domain-containing protein</fullName>
    </recommendedName>
</protein>
<organism evidence="2 3">
    <name type="scientific">Runella slithyformis (strain ATCC 29530 / DSM 19594 / LMG 11500 / NCIMB 11436 / LSU 4)</name>
    <dbReference type="NCBI Taxonomy" id="761193"/>
    <lineage>
        <taxon>Bacteria</taxon>
        <taxon>Pseudomonadati</taxon>
        <taxon>Bacteroidota</taxon>
        <taxon>Cytophagia</taxon>
        <taxon>Cytophagales</taxon>
        <taxon>Spirosomataceae</taxon>
        <taxon>Runella</taxon>
    </lineage>
</organism>
<proteinExistence type="predicted"/>
<dbReference type="KEGG" id="rsi:Runsl_1703"/>
<dbReference type="AlphaFoldDB" id="A0A7U3ZJ54"/>
<name>A0A7U3ZJ54_RUNSL</name>
<feature type="region of interest" description="Disordered" evidence="1">
    <location>
        <begin position="234"/>
        <end position="253"/>
    </location>
</feature>
<dbReference type="InterPro" id="IPR036709">
    <property type="entry name" value="Autotransporte_beta_dom_sf"/>
</dbReference>
<gene>
    <name evidence="2" type="ordered locus">Runsl_1703</name>
</gene>